<proteinExistence type="predicted"/>
<dbReference type="SUPFAM" id="SSF47195">
    <property type="entry name" value="TMV-like viral coat proteins"/>
    <property type="match status" value="1"/>
</dbReference>
<dbReference type="InterPro" id="IPR008042">
    <property type="entry name" value="Retrotrans_Pao"/>
</dbReference>
<dbReference type="AlphaFoldDB" id="A0A8S4R1K0"/>
<evidence type="ECO:0000313" key="3">
    <source>
        <dbReference type="Proteomes" id="UP000838756"/>
    </source>
</evidence>
<feature type="compositionally biased region" description="Basic and acidic residues" evidence="1">
    <location>
        <begin position="60"/>
        <end position="74"/>
    </location>
</feature>
<dbReference type="InterPro" id="IPR036417">
    <property type="entry name" value="TMV-like_coat_sf"/>
</dbReference>
<sequence>MAELWLGTLITNASIDLHGFCYASKLAYGAVVNLSVVEIAGARHVSLLAAKTKVSPIKQPEPRKTRSRATREALTEQIDYPTRIRSRSRDRSRKETQVTKLSERLKRARDSQPIELIYRDISVFPSSSEEQSRSSESIPLSLEPLPGTSSSSIEGASPVGTCKPRVVDETVFSSDIEFDFNLSSKMTSEQQNQINQLQQLMNHNAELVAKLSDLTNRFEASMLLRPKSSRVNNRSMPDGINANEGYVNWSRNHNIILNQRYVDKTYLIDAISNCQIIRFTTVAGRDEIRNLFSNMQRISVDRCNRFPPKGVYVNINSRLVSLYIARLLNACDFGERKEIC</sequence>
<gene>
    <name evidence="2" type="primary">jg22512</name>
    <name evidence="2" type="ORF">PAEG_LOCUS7054</name>
</gene>
<feature type="region of interest" description="Disordered" evidence="1">
    <location>
        <begin position="54"/>
        <end position="105"/>
    </location>
</feature>
<feature type="region of interest" description="Disordered" evidence="1">
    <location>
        <begin position="128"/>
        <end position="161"/>
    </location>
</feature>
<evidence type="ECO:0000313" key="2">
    <source>
        <dbReference type="EMBL" id="CAH2226334.1"/>
    </source>
</evidence>
<organism evidence="2 3">
    <name type="scientific">Pararge aegeria aegeria</name>
    <dbReference type="NCBI Taxonomy" id="348720"/>
    <lineage>
        <taxon>Eukaryota</taxon>
        <taxon>Metazoa</taxon>
        <taxon>Ecdysozoa</taxon>
        <taxon>Arthropoda</taxon>
        <taxon>Hexapoda</taxon>
        <taxon>Insecta</taxon>
        <taxon>Pterygota</taxon>
        <taxon>Neoptera</taxon>
        <taxon>Endopterygota</taxon>
        <taxon>Lepidoptera</taxon>
        <taxon>Glossata</taxon>
        <taxon>Ditrysia</taxon>
        <taxon>Papilionoidea</taxon>
        <taxon>Nymphalidae</taxon>
        <taxon>Satyrinae</taxon>
        <taxon>Satyrini</taxon>
        <taxon>Parargina</taxon>
        <taxon>Pararge</taxon>
    </lineage>
</organism>
<dbReference type="EMBL" id="CAKXAJ010021131">
    <property type="protein sequence ID" value="CAH2226334.1"/>
    <property type="molecule type" value="Genomic_DNA"/>
</dbReference>
<feature type="compositionally biased region" description="Basic and acidic residues" evidence="1">
    <location>
        <begin position="87"/>
        <end position="105"/>
    </location>
</feature>
<keyword evidence="3" id="KW-1185">Reference proteome</keyword>
<dbReference type="OrthoDB" id="7492973at2759"/>
<name>A0A8S4R1K0_9NEOP</name>
<dbReference type="InterPro" id="IPR001337">
    <property type="entry name" value="TMV-like_coat"/>
</dbReference>
<dbReference type="Pfam" id="PF00721">
    <property type="entry name" value="TMV_coat"/>
    <property type="match status" value="1"/>
</dbReference>
<accession>A0A8S4R1K0</accession>
<dbReference type="Proteomes" id="UP000838756">
    <property type="component" value="Unassembled WGS sequence"/>
</dbReference>
<dbReference type="Pfam" id="PF05380">
    <property type="entry name" value="Peptidase_A17"/>
    <property type="match status" value="1"/>
</dbReference>
<reference evidence="2" key="1">
    <citation type="submission" date="2022-03" db="EMBL/GenBank/DDBJ databases">
        <authorList>
            <person name="Lindestad O."/>
        </authorList>
    </citation>
    <scope>NUCLEOTIDE SEQUENCE</scope>
</reference>
<comment type="caution">
    <text evidence="2">The sequence shown here is derived from an EMBL/GenBank/DDBJ whole genome shotgun (WGS) entry which is preliminary data.</text>
</comment>
<dbReference type="Gene3D" id="1.20.120.70">
    <property type="entry name" value="Tobacco mosaic virus-like, coat protein"/>
    <property type="match status" value="1"/>
</dbReference>
<protein>
    <submittedName>
        <fullName evidence="2">Jg22512 protein</fullName>
    </submittedName>
</protein>
<dbReference type="GO" id="GO:0005198">
    <property type="term" value="F:structural molecule activity"/>
    <property type="evidence" value="ECO:0007669"/>
    <property type="project" value="InterPro"/>
</dbReference>
<evidence type="ECO:0000256" key="1">
    <source>
        <dbReference type="SAM" id="MobiDB-lite"/>
    </source>
</evidence>
<feature type="compositionally biased region" description="Low complexity" evidence="1">
    <location>
        <begin position="128"/>
        <end position="146"/>
    </location>
</feature>